<evidence type="ECO:0000313" key="3">
    <source>
        <dbReference type="Proteomes" id="UP000664277"/>
    </source>
</evidence>
<comment type="caution">
    <text evidence="2">The sequence shown here is derived from an EMBL/GenBank/DDBJ whole genome shotgun (WGS) entry which is preliminary data.</text>
</comment>
<organism evidence="2 3">
    <name type="scientific">Candidatus Obscuribacter phosphatis</name>
    <dbReference type="NCBI Taxonomy" id="1906157"/>
    <lineage>
        <taxon>Bacteria</taxon>
        <taxon>Bacillati</taxon>
        <taxon>Candidatus Melainabacteria</taxon>
        <taxon>Candidatus Obscuribacterales</taxon>
        <taxon>Candidatus Obscuribacteraceae</taxon>
        <taxon>Candidatus Obscuribacter</taxon>
    </lineage>
</organism>
<gene>
    <name evidence="2" type="ORF">J0M35_06750</name>
</gene>
<dbReference type="Proteomes" id="UP000664277">
    <property type="component" value="Unassembled WGS sequence"/>
</dbReference>
<evidence type="ECO:0000313" key="2">
    <source>
        <dbReference type="EMBL" id="MBN8660045.1"/>
    </source>
</evidence>
<protein>
    <submittedName>
        <fullName evidence="2">Uncharacterized protein</fullName>
    </submittedName>
</protein>
<feature type="region of interest" description="Disordered" evidence="1">
    <location>
        <begin position="70"/>
        <end position="89"/>
    </location>
</feature>
<proteinExistence type="predicted"/>
<dbReference type="EMBL" id="JAFLCK010000007">
    <property type="protein sequence ID" value="MBN8660045.1"/>
    <property type="molecule type" value="Genomic_DNA"/>
</dbReference>
<accession>A0A8J7PHY9</accession>
<sequence length="512" mass="58265">MTEAFRILNNSGKATGLDFSMPSIAAYQEQKRIKVVSAAPLNFGNQNLSCENEASIQFLRSRLEAALKPETPTPSYFPGQNIPDKGNSGKELNRGNLLIDQLKHLFSFDEKGRLRLRQGHALGYKLYKINTPDSEWHFPSIEKPHLNFLKQMQEGLQEDECEAEMLLSEFSRNLYAKYFGDLFKQERAIETLAALCAEIAGTWYQQAQERPVKIDEHCLKQALSYIENYRAQLNQDNFAAFIIELEAFFFEKACLEAMNLTPFASGVFEGNFIQVSLMPLEQIKATEFCVRERLLDEVINLIARGFAPVVINEYSLVADGNHRVTSAWLWNLLKYLDEVKVEWSLQSEAMKEAVARFYSPGGRGASISEVSKHEVLSHFGAYLARPEWIARLRTQVRPHLASYEYLDELPVVLVSEYRSCAVVKLLYDEGIQTVRACPSLYERMAEADNLVLPPRASYHFTDSALLPWFNVLTVKPLAGNQEKQNENLRPRRIPNSARKLSQKTGTYQGGKP</sequence>
<name>A0A8J7PHY9_9BACT</name>
<evidence type="ECO:0000256" key="1">
    <source>
        <dbReference type="SAM" id="MobiDB-lite"/>
    </source>
</evidence>
<feature type="region of interest" description="Disordered" evidence="1">
    <location>
        <begin position="481"/>
        <end position="512"/>
    </location>
</feature>
<dbReference type="AlphaFoldDB" id="A0A8J7PHY9"/>
<reference evidence="2" key="1">
    <citation type="submission" date="2021-02" db="EMBL/GenBank/DDBJ databases">
        <title>Genome-Resolved Metagenomics of a Microbial Community Performing Photosynthetic Biological Nutrient Removal.</title>
        <authorList>
            <person name="Mcdaniel E.A."/>
        </authorList>
    </citation>
    <scope>NUCLEOTIDE SEQUENCE</scope>
    <source>
        <strain evidence="2">UWPOB_OBS1</strain>
    </source>
</reference>